<dbReference type="PaxDb" id="2903-EOD04424"/>
<dbReference type="HOGENOM" id="CLU_1231838_0_0_1"/>
<reference evidence="3" key="1">
    <citation type="journal article" date="2013" name="Nature">
        <title>Pan genome of the phytoplankton Emiliania underpins its global distribution.</title>
        <authorList>
            <person name="Read B.A."/>
            <person name="Kegel J."/>
            <person name="Klute M.J."/>
            <person name="Kuo A."/>
            <person name="Lefebvre S.C."/>
            <person name="Maumus F."/>
            <person name="Mayer C."/>
            <person name="Miller J."/>
            <person name="Monier A."/>
            <person name="Salamov A."/>
            <person name="Young J."/>
            <person name="Aguilar M."/>
            <person name="Claverie J.M."/>
            <person name="Frickenhaus S."/>
            <person name="Gonzalez K."/>
            <person name="Herman E.K."/>
            <person name="Lin Y.C."/>
            <person name="Napier J."/>
            <person name="Ogata H."/>
            <person name="Sarno A.F."/>
            <person name="Shmutz J."/>
            <person name="Schroeder D."/>
            <person name="de Vargas C."/>
            <person name="Verret F."/>
            <person name="von Dassow P."/>
            <person name="Valentin K."/>
            <person name="Van de Peer Y."/>
            <person name="Wheeler G."/>
            <person name="Dacks J.B."/>
            <person name="Delwiche C.F."/>
            <person name="Dyhrman S.T."/>
            <person name="Glockner G."/>
            <person name="John U."/>
            <person name="Richards T."/>
            <person name="Worden A.Z."/>
            <person name="Zhang X."/>
            <person name="Grigoriev I.V."/>
            <person name="Allen A.E."/>
            <person name="Bidle K."/>
            <person name="Borodovsky M."/>
            <person name="Bowler C."/>
            <person name="Brownlee C."/>
            <person name="Cock J.M."/>
            <person name="Elias M."/>
            <person name="Gladyshev V.N."/>
            <person name="Groth M."/>
            <person name="Guda C."/>
            <person name="Hadaegh A."/>
            <person name="Iglesias-Rodriguez M.D."/>
            <person name="Jenkins J."/>
            <person name="Jones B.M."/>
            <person name="Lawson T."/>
            <person name="Leese F."/>
            <person name="Lindquist E."/>
            <person name="Lobanov A."/>
            <person name="Lomsadze A."/>
            <person name="Malik S.B."/>
            <person name="Marsh M.E."/>
            <person name="Mackinder L."/>
            <person name="Mock T."/>
            <person name="Mueller-Roeber B."/>
            <person name="Pagarete A."/>
            <person name="Parker M."/>
            <person name="Probert I."/>
            <person name="Quesneville H."/>
            <person name="Raines C."/>
            <person name="Rensing S.A."/>
            <person name="Riano-Pachon D.M."/>
            <person name="Richier S."/>
            <person name="Rokitta S."/>
            <person name="Shiraiwa Y."/>
            <person name="Soanes D.M."/>
            <person name="van der Giezen M."/>
            <person name="Wahlund T.M."/>
            <person name="Williams B."/>
            <person name="Wilson W."/>
            <person name="Wolfe G."/>
            <person name="Wurch L.L."/>
        </authorList>
    </citation>
    <scope>NUCLEOTIDE SEQUENCE</scope>
</reference>
<keyword evidence="3" id="KW-1185">Reference proteome</keyword>
<feature type="region of interest" description="Disordered" evidence="1">
    <location>
        <begin position="14"/>
        <end position="39"/>
    </location>
</feature>
<proteinExistence type="predicted"/>
<dbReference type="SUPFAM" id="SSF82171">
    <property type="entry name" value="DPP6 N-terminal domain-like"/>
    <property type="match status" value="1"/>
</dbReference>
<organism evidence="2 3">
    <name type="scientific">Emiliania huxleyi (strain CCMP1516)</name>
    <dbReference type="NCBI Taxonomy" id="280463"/>
    <lineage>
        <taxon>Eukaryota</taxon>
        <taxon>Haptista</taxon>
        <taxon>Haptophyta</taxon>
        <taxon>Prymnesiophyceae</taxon>
        <taxon>Isochrysidales</taxon>
        <taxon>Noelaerhabdaceae</taxon>
        <taxon>Emiliania</taxon>
    </lineage>
</organism>
<feature type="compositionally biased region" description="Pro residues" evidence="1">
    <location>
        <begin position="21"/>
        <end position="30"/>
    </location>
</feature>
<evidence type="ECO:0000313" key="3">
    <source>
        <dbReference type="Proteomes" id="UP000013827"/>
    </source>
</evidence>
<dbReference type="KEGG" id="ehx:EMIHUDRAFT_107794"/>
<evidence type="ECO:0000313" key="2">
    <source>
        <dbReference type="EnsemblProtists" id="EOD04424"/>
    </source>
</evidence>
<evidence type="ECO:0000256" key="1">
    <source>
        <dbReference type="SAM" id="MobiDB-lite"/>
    </source>
</evidence>
<dbReference type="RefSeq" id="XP_005756853.1">
    <property type="nucleotide sequence ID" value="XM_005756796.1"/>
</dbReference>
<reference evidence="2" key="2">
    <citation type="submission" date="2024-10" db="UniProtKB">
        <authorList>
            <consortium name="EnsemblProtists"/>
        </authorList>
    </citation>
    <scope>IDENTIFICATION</scope>
</reference>
<dbReference type="GeneID" id="17250483"/>
<name>A0A0D3HZI9_EMIH1</name>
<dbReference type="Proteomes" id="UP000013827">
    <property type="component" value="Unassembled WGS sequence"/>
</dbReference>
<sequence>MSFAHAARSLVVPPRTLLPSRPSPSKPAPTPLTEGPTVLDGSRLVDMARVGATAISPDGSLACFEFSPCGKHIAFVSDRGGDKTNGTAVWITPATGPGEARLLASFPVAVGDLEWNHDSSGIVVSASVYVDEAARGASGLAAMESTAARDKALKEDESGLNAVIFKRLPIRQWDSWLTSAMPHPFFVGVVPEAKSPSGYKLTDVPAVDLLSAVPTAVPSGAFGGS</sequence>
<protein>
    <submittedName>
        <fullName evidence="2">Uncharacterized protein</fullName>
    </submittedName>
</protein>
<dbReference type="Gene3D" id="2.120.10.30">
    <property type="entry name" value="TolB, C-terminal domain"/>
    <property type="match status" value="1"/>
</dbReference>
<dbReference type="InterPro" id="IPR011042">
    <property type="entry name" value="6-blade_b-propeller_TolB-like"/>
</dbReference>
<dbReference type="AlphaFoldDB" id="A0A0D3HZI9"/>
<dbReference type="EnsemblProtists" id="EOD04424">
    <property type="protein sequence ID" value="EOD04424"/>
    <property type="gene ID" value="EMIHUDRAFT_107794"/>
</dbReference>
<accession>A0A0D3HZI9</accession>